<organism evidence="1 2">
    <name type="scientific">Catharanthus roseus</name>
    <name type="common">Madagascar periwinkle</name>
    <name type="synonym">Vinca rosea</name>
    <dbReference type="NCBI Taxonomy" id="4058"/>
    <lineage>
        <taxon>Eukaryota</taxon>
        <taxon>Viridiplantae</taxon>
        <taxon>Streptophyta</taxon>
        <taxon>Embryophyta</taxon>
        <taxon>Tracheophyta</taxon>
        <taxon>Spermatophyta</taxon>
        <taxon>Magnoliopsida</taxon>
        <taxon>eudicotyledons</taxon>
        <taxon>Gunneridae</taxon>
        <taxon>Pentapetalae</taxon>
        <taxon>asterids</taxon>
        <taxon>lamiids</taxon>
        <taxon>Gentianales</taxon>
        <taxon>Apocynaceae</taxon>
        <taxon>Rauvolfioideae</taxon>
        <taxon>Vinceae</taxon>
        <taxon>Catharanthinae</taxon>
        <taxon>Catharanthus</taxon>
    </lineage>
</organism>
<evidence type="ECO:0000313" key="2">
    <source>
        <dbReference type="Proteomes" id="UP001060085"/>
    </source>
</evidence>
<dbReference type="EMBL" id="CM044701">
    <property type="protein sequence ID" value="KAI5680676.1"/>
    <property type="molecule type" value="Genomic_DNA"/>
</dbReference>
<name>A0ACC0C6X9_CATRO</name>
<comment type="caution">
    <text evidence="1">The sequence shown here is derived from an EMBL/GenBank/DDBJ whole genome shotgun (WGS) entry which is preliminary data.</text>
</comment>
<accession>A0ACC0C6X9</accession>
<dbReference type="Proteomes" id="UP001060085">
    <property type="component" value="Linkage Group LG01"/>
</dbReference>
<proteinExistence type="predicted"/>
<gene>
    <name evidence="1" type="ORF">M9H77_01903</name>
</gene>
<reference evidence="2" key="1">
    <citation type="journal article" date="2023" name="Nat. Plants">
        <title>Single-cell RNA sequencing provides a high-resolution roadmap for understanding the multicellular compartmentation of specialized metabolism.</title>
        <authorList>
            <person name="Sun S."/>
            <person name="Shen X."/>
            <person name="Li Y."/>
            <person name="Li Y."/>
            <person name="Wang S."/>
            <person name="Li R."/>
            <person name="Zhang H."/>
            <person name="Shen G."/>
            <person name="Guo B."/>
            <person name="Wei J."/>
            <person name="Xu J."/>
            <person name="St-Pierre B."/>
            <person name="Chen S."/>
            <person name="Sun C."/>
        </authorList>
    </citation>
    <scope>NUCLEOTIDE SEQUENCE [LARGE SCALE GENOMIC DNA]</scope>
</reference>
<evidence type="ECO:0000313" key="1">
    <source>
        <dbReference type="EMBL" id="KAI5680676.1"/>
    </source>
</evidence>
<sequence>MECHGIYILKISPVAALPVVEVPLLALLPEHKARSTIISPEFSKHHSLFTSMSSSILTKSNLKFTLSLKSLGKQESRVALSSASSWLSLKYSPKTMVKKITKDNRSQQGGIVEKDRRAQWIAKKKGRK</sequence>
<protein>
    <submittedName>
        <fullName evidence="1">Uncharacterized protein</fullName>
    </submittedName>
</protein>
<keyword evidence="2" id="KW-1185">Reference proteome</keyword>